<dbReference type="SUPFAM" id="SSF48452">
    <property type="entry name" value="TPR-like"/>
    <property type="match status" value="1"/>
</dbReference>
<dbReference type="Pfam" id="PF10374">
    <property type="entry name" value="EST1"/>
    <property type="match status" value="1"/>
</dbReference>
<feature type="domain" description="Telomerase activating protein Est1-like N-terminal" evidence="2">
    <location>
        <begin position="82"/>
        <end position="203"/>
    </location>
</feature>
<feature type="domain" description="DNA/RNA-binding" evidence="1">
    <location>
        <begin position="219"/>
        <end position="502"/>
    </location>
</feature>
<evidence type="ECO:0000313" key="4">
    <source>
        <dbReference type="Proteomes" id="UP001152964"/>
    </source>
</evidence>
<proteinExistence type="predicted"/>
<sequence>MDNEEVNEEYLRSLFKNVRVHVDDHLTSGHIYDEDAYITFGCFLAGIHHKFRKLLELLLLRQEEMHRKKNYDHIDDTVIPLLLKLLWSQIHEPVFQWFECWFFKIVRLDSRHRFRLFGQFHKKMVFFFKTTHRYYYDIIECFFARYDMNSVVPPDIFTKLNLVQGTNKKVVLDATNPLKFSIVISFQRCLINIGSTHSYKAILDEPTDKPKRVEDFKKSIRYLTIASLCLPSVGDTYLQLAKIYQNTGKLSSYLFELVRGSLVRIPSKYALKGLKGLILIPDFPERKLLMKKLKKSLPKHPKGKRLLFENRIILQLLTTLEHIMVPALSSVSYTPDRWLLKDHLQAAVSEHHLGHTNAILEILATMMGFFDFMFTNEEGKEQRRKLKYVNLSKCQVSFLDFSFDFIVSVIDVVVKPAWQKNVENFQYLAIIRLLICWIKSYRSILQYAHRHRKFCTSLASLLNDLMNSPLNYPKCLSNHRPRRTYYFEEDIMFREFSCINFALTDFNDDLVYNSPNMVNNIIGCPLSTEKGSLKEEGILRIKAIIFSGMKFLEKMTPILNGTSANIPST</sequence>
<dbReference type="PANTHER" id="PTHR15696">
    <property type="entry name" value="SMG-7 SUPPRESSOR WITH MORPHOLOGICAL EFFECT ON GENITALIA PROTEIN 7"/>
    <property type="match status" value="1"/>
</dbReference>
<dbReference type="Pfam" id="PF10373">
    <property type="entry name" value="EST1_DNA_bind"/>
    <property type="match status" value="1"/>
</dbReference>
<dbReference type="InterPro" id="IPR018834">
    <property type="entry name" value="DNA/RNA-bd_Est1-type"/>
</dbReference>
<accession>A0ABN8VP03</accession>
<evidence type="ECO:0000259" key="1">
    <source>
        <dbReference type="Pfam" id="PF10373"/>
    </source>
</evidence>
<organism evidence="3 4">
    <name type="scientific">Saccharomyces eubayanus</name>
    <name type="common">Yeast</name>
    <dbReference type="NCBI Taxonomy" id="1080349"/>
    <lineage>
        <taxon>Eukaryota</taxon>
        <taxon>Fungi</taxon>
        <taxon>Dikarya</taxon>
        <taxon>Ascomycota</taxon>
        <taxon>Saccharomycotina</taxon>
        <taxon>Saccharomycetes</taxon>
        <taxon>Saccharomycetales</taxon>
        <taxon>Saccharomycetaceae</taxon>
        <taxon>Saccharomyces</taxon>
    </lineage>
</organism>
<dbReference type="PANTHER" id="PTHR15696:SF37">
    <property type="entry name" value="NONSENSE-MEDIATED MRNA DECAY FACTOR EBS1-RELATED"/>
    <property type="match status" value="1"/>
</dbReference>
<evidence type="ECO:0008006" key="5">
    <source>
        <dbReference type="Google" id="ProtNLM"/>
    </source>
</evidence>
<gene>
    <name evidence="3" type="primary">U6500L02890</name>
    <name evidence="3" type="ORF">SEUBUCD650_0L02890</name>
</gene>
<keyword evidence="4" id="KW-1185">Reference proteome</keyword>
<protein>
    <recommendedName>
        <fullName evidence="5">EST1-like protein</fullName>
    </recommendedName>
</protein>
<dbReference type="InterPro" id="IPR011990">
    <property type="entry name" value="TPR-like_helical_dom_sf"/>
</dbReference>
<dbReference type="Proteomes" id="UP001152964">
    <property type="component" value="Chromosome 12"/>
</dbReference>
<dbReference type="EMBL" id="OX291502">
    <property type="protein sequence ID" value="CAI1589146.1"/>
    <property type="molecule type" value="Genomic_DNA"/>
</dbReference>
<evidence type="ECO:0000259" key="2">
    <source>
        <dbReference type="Pfam" id="PF10374"/>
    </source>
</evidence>
<name>A0ABN8VP03_SACEU</name>
<dbReference type="InterPro" id="IPR019458">
    <property type="entry name" value="Est1-like_N"/>
</dbReference>
<dbReference type="InterPro" id="IPR045153">
    <property type="entry name" value="Est1/Ebs1-like"/>
</dbReference>
<evidence type="ECO:0000313" key="3">
    <source>
        <dbReference type="EMBL" id="CAI1589146.1"/>
    </source>
</evidence>
<dbReference type="Gene3D" id="1.25.40.10">
    <property type="entry name" value="Tetratricopeptide repeat domain"/>
    <property type="match status" value="1"/>
</dbReference>
<reference evidence="3" key="1">
    <citation type="submission" date="2022-08" db="EMBL/GenBank/DDBJ databases">
        <authorList>
            <person name="Byrne P K."/>
        </authorList>
    </citation>
    <scope>NUCLEOTIDE SEQUENCE</scope>
    <source>
        <strain evidence="3">UCD650</strain>
    </source>
</reference>